<dbReference type="PATRIC" id="fig|401562.3.peg.4931"/>
<dbReference type="GO" id="GO:0016787">
    <property type="term" value="F:hydrolase activity"/>
    <property type="evidence" value="ECO:0007669"/>
    <property type="project" value="UniProtKB-KW"/>
</dbReference>
<keyword evidence="1 3" id="KW-0378">Hydrolase</keyword>
<dbReference type="EMBL" id="LDPZ01000080">
    <property type="protein sequence ID" value="KTQ82630.1"/>
    <property type="molecule type" value="Genomic_DNA"/>
</dbReference>
<accession>A0A175R393</accession>
<sequence>MFEGFETREIDCGDATLFCRIKGSGEPLLLLHGYPQTGAMWAPIADQLAERFLVVVADLRGYGRSSAPESTGGEAYSKRRMAGDMVALMSALGHERFHLAGHDRGARVAYRLAFDHPEKVMRLALLDIIPTLDMWERMDAAGMISGYHWAFLAQPNPLPERLIASDPVFYLDHTLAGWTKAKSTAPFASEALAEYRKSFSRPTAIHGACEDYRAGATIDPAADEEDRKAGRRLTCPTLILWGTDGTPAKKGDPLTIWRDWADDVEGQAIDAGHFLVEEAPEETLAALMRFFGA</sequence>
<organism evidence="3 4">
    <name type="scientific">Aureimonas ureilytica</name>
    <dbReference type="NCBI Taxonomy" id="401562"/>
    <lineage>
        <taxon>Bacteria</taxon>
        <taxon>Pseudomonadati</taxon>
        <taxon>Pseudomonadota</taxon>
        <taxon>Alphaproteobacteria</taxon>
        <taxon>Hyphomicrobiales</taxon>
        <taxon>Aurantimonadaceae</taxon>
        <taxon>Aureimonas</taxon>
    </lineage>
</organism>
<gene>
    <name evidence="3" type="ORF">NS226_22150</name>
</gene>
<dbReference type="Proteomes" id="UP000078272">
    <property type="component" value="Unassembled WGS sequence"/>
</dbReference>
<evidence type="ECO:0000313" key="4">
    <source>
        <dbReference type="Proteomes" id="UP000078272"/>
    </source>
</evidence>
<dbReference type="InterPro" id="IPR029058">
    <property type="entry name" value="AB_hydrolase_fold"/>
</dbReference>
<dbReference type="InterPro" id="IPR000073">
    <property type="entry name" value="AB_hydrolase_1"/>
</dbReference>
<evidence type="ECO:0000259" key="2">
    <source>
        <dbReference type="Pfam" id="PF00561"/>
    </source>
</evidence>
<name>A0A175R393_9HYPH</name>
<dbReference type="OrthoDB" id="9812774at2"/>
<dbReference type="RefSeq" id="WP_058636799.1">
    <property type="nucleotide sequence ID" value="NZ_LDPZ01000080.1"/>
</dbReference>
<dbReference type="PANTHER" id="PTHR43329">
    <property type="entry name" value="EPOXIDE HYDROLASE"/>
    <property type="match status" value="1"/>
</dbReference>
<evidence type="ECO:0000313" key="3">
    <source>
        <dbReference type="EMBL" id="KTQ82630.1"/>
    </source>
</evidence>
<dbReference type="InterPro" id="IPR000639">
    <property type="entry name" value="Epox_hydrolase-like"/>
</dbReference>
<dbReference type="SUPFAM" id="SSF53474">
    <property type="entry name" value="alpha/beta-Hydrolases"/>
    <property type="match status" value="1"/>
</dbReference>
<dbReference type="PRINTS" id="PR00412">
    <property type="entry name" value="EPOXHYDRLASE"/>
</dbReference>
<proteinExistence type="predicted"/>
<dbReference type="PRINTS" id="PR00111">
    <property type="entry name" value="ABHYDROLASE"/>
</dbReference>
<protein>
    <submittedName>
        <fullName evidence="3">Alpha/beta hydrolase</fullName>
    </submittedName>
</protein>
<reference evidence="3 4" key="1">
    <citation type="journal article" date="2016" name="Front. Microbiol.">
        <title>Genomic Resource of Rice Seed Associated Bacteria.</title>
        <authorList>
            <person name="Midha S."/>
            <person name="Bansal K."/>
            <person name="Sharma S."/>
            <person name="Kumar N."/>
            <person name="Patil P.P."/>
            <person name="Chaudhry V."/>
            <person name="Patil P.B."/>
        </authorList>
    </citation>
    <scope>NUCLEOTIDE SEQUENCE [LARGE SCALE GENOMIC DNA]</scope>
    <source>
        <strain evidence="3 4">NS226</strain>
    </source>
</reference>
<feature type="domain" description="AB hydrolase-1" evidence="2">
    <location>
        <begin position="27"/>
        <end position="280"/>
    </location>
</feature>
<evidence type="ECO:0000256" key="1">
    <source>
        <dbReference type="ARBA" id="ARBA00022801"/>
    </source>
</evidence>
<dbReference type="Pfam" id="PF00561">
    <property type="entry name" value="Abhydrolase_1"/>
    <property type="match status" value="1"/>
</dbReference>
<dbReference type="STRING" id="401562.NS365_23120"/>
<dbReference type="Gene3D" id="3.40.50.1820">
    <property type="entry name" value="alpha/beta hydrolase"/>
    <property type="match status" value="1"/>
</dbReference>
<comment type="caution">
    <text evidence="3">The sequence shown here is derived from an EMBL/GenBank/DDBJ whole genome shotgun (WGS) entry which is preliminary data.</text>
</comment>
<dbReference type="AlphaFoldDB" id="A0A175R393"/>